<sequence length="157" mass="17566">MKKKLLCLGIAFLLVGCSRNYMSSLYSNDKEIVSESNSFSVDEETQNIEGQQYSGSLVLEGMDTIWKYDAKEDMNIDISYELSVNKGKAKLVLISPDDACETIVENNEKAEQKELETVTVTLKKGENRIKLVAADKAQIDLDLSVDKGEFNKVGINW</sequence>
<dbReference type="PROSITE" id="PS51257">
    <property type="entry name" value="PROKAR_LIPOPROTEIN"/>
    <property type="match status" value="1"/>
</dbReference>
<accession>A0A6S6QZF8</accession>
<dbReference type="EMBL" id="AP023367">
    <property type="protein sequence ID" value="BCJ92765.1"/>
    <property type="molecule type" value="Genomic_DNA"/>
</dbReference>
<reference evidence="1 2" key="1">
    <citation type="journal article" date="2016" name="Int. J. Syst. Evol. Microbiol.">
        <title>Descriptions of Anaerotaenia torta gen. nov., sp. nov. and Anaerocolumna cellulosilytica gen. nov., sp. nov. isolated from a methanogenic reactor of cattle waste.</title>
        <authorList>
            <person name="Uek A."/>
            <person name="Ohtaki Y."/>
            <person name="Kaku N."/>
            <person name="Ueki K."/>
        </authorList>
    </citation>
    <scope>NUCLEOTIDE SEQUENCE [LARGE SCALE GENOMIC DNA]</scope>
    <source>
        <strain evidence="1 2">SN021</strain>
    </source>
</reference>
<keyword evidence="2" id="KW-1185">Reference proteome</keyword>
<protein>
    <submittedName>
        <fullName evidence="1">Uncharacterized protein</fullName>
    </submittedName>
</protein>
<organism evidence="1 2">
    <name type="scientific">Anaerocolumna cellulosilytica</name>
    <dbReference type="NCBI Taxonomy" id="433286"/>
    <lineage>
        <taxon>Bacteria</taxon>
        <taxon>Bacillati</taxon>
        <taxon>Bacillota</taxon>
        <taxon>Clostridia</taxon>
        <taxon>Lachnospirales</taxon>
        <taxon>Lachnospiraceae</taxon>
        <taxon>Anaerocolumna</taxon>
    </lineage>
</organism>
<dbReference type="AlphaFoldDB" id="A0A6S6QZF8"/>
<dbReference type="Gene3D" id="2.60.120.260">
    <property type="entry name" value="Galactose-binding domain-like"/>
    <property type="match status" value="1"/>
</dbReference>
<dbReference type="KEGG" id="acel:acsn021_03340"/>
<evidence type="ECO:0000313" key="2">
    <source>
        <dbReference type="Proteomes" id="UP000515561"/>
    </source>
</evidence>
<evidence type="ECO:0000313" key="1">
    <source>
        <dbReference type="EMBL" id="BCJ92765.1"/>
    </source>
</evidence>
<dbReference type="RefSeq" id="WP_184094532.1">
    <property type="nucleotide sequence ID" value="NZ_AP023367.1"/>
</dbReference>
<dbReference type="Proteomes" id="UP000515561">
    <property type="component" value="Chromosome"/>
</dbReference>
<proteinExistence type="predicted"/>
<gene>
    <name evidence="1" type="ORF">acsn021_03340</name>
</gene>
<name>A0A6S6QZF8_9FIRM</name>